<sequence>MKNCEELAERVKHLEKQLKEIQSHCSHVFFETSESDVRTCIKCSYTETVFYRFPQKQS</sequence>
<proteinExistence type="predicted"/>
<evidence type="ECO:0000313" key="2">
    <source>
        <dbReference type="Proteomes" id="UP000199544"/>
    </source>
</evidence>
<gene>
    <name evidence="1" type="ORF">SAMN04488137_0263</name>
</gene>
<dbReference type="Proteomes" id="UP000199544">
    <property type="component" value="Unassembled WGS sequence"/>
</dbReference>
<dbReference type="STRING" id="459525.SAMN04488137_0263"/>
<dbReference type="AlphaFoldDB" id="A0A1G9TFS1"/>
<keyword evidence="2" id="KW-1185">Reference proteome</keyword>
<organism evidence="1 2">
    <name type="scientific">Fictibacillus solisalsi</name>
    <dbReference type="NCBI Taxonomy" id="459525"/>
    <lineage>
        <taxon>Bacteria</taxon>
        <taxon>Bacillati</taxon>
        <taxon>Bacillota</taxon>
        <taxon>Bacilli</taxon>
        <taxon>Bacillales</taxon>
        <taxon>Fictibacillaceae</taxon>
        <taxon>Fictibacillus</taxon>
    </lineage>
</organism>
<reference evidence="2" key="1">
    <citation type="submission" date="2016-10" db="EMBL/GenBank/DDBJ databases">
        <authorList>
            <person name="Varghese N."/>
            <person name="Submissions S."/>
        </authorList>
    </citation>
    <scope>NUCLEOTIDE SEQUENCE [LARGE SCALE GENOMIC DNA]</scope>
    <source>
        <strain evidence="2">CGMCC 1.6854</strain>
    </source>
</reference>
<name>A0A1G9TFS1_9BACL</name>
<accession>A0A1G9TFS1</accession>
<evidence type="ECO:0000313" key="1">
    <source>
        <dbReference type="EMBL" id="SDM46530.1"/>
    </source>
</evidence>
<protein>
    <submittedName>
        <fullName evidence="1">Uncharacterized protein</fullName>
    </submittedName>
</protein>
<dbReference type="EMBL" id="FNHW01000001">
    <property type="protein sequence ID" value="SDM46530.1"/>
    <property type="molecule type" value="Genomic_DNA"/>
</dbReference>